<evidence type="ECO:0000313" key="1">
    <source>
        <dbReference type="EMBL" id="ALX49194.1"/>
    </source>
</evidence>
<accession>A0A0U4G8W9</accession>
<sequence length="280" mass="31533">MKLKYMMGTAVLLLVIAGVFNMLYVPETIKSEKNIESPTVFVHGYKGTKNSFGNMLERFEYTYGLGRTALIYKVSPDGKLDVYHLNNGGYTETVFVQAIFEDNRASIQNTSEWLAKLMAHMKKTYGVKTANLAGHSMGGLVSMAYTENYQDYSLYPKVNKLAVIGSPIDGIYNESYFEIHHDPAAEDLKPDSYALKRLRLNKDAIPEDLEILSIGSTGDSVARPESVEGIRNIVDEKQLTYKMIEDPTLGHSELHEDARVDKMIYSFLQLQERSETTAKD</sequence>
<gene>
    <name evidence="1" type="ORF">AOX59_11730</name>
</gene>
<evidence type="ECO:0000313" key="2">
    <source>
        <dbReference type="Proteomes" id="UP000050331"/>
    </source>
</evidence>
<dbReference type="Gene3D" id="3.40.50.1820">
    <property type="entry name" value="alpha/beta hydrolase"/>
    <property type="match status" value="1"/>
</dbReference>
<dbReference type="OrthoDB" id="503948at2"/>
<name>A0A0U4G8W9_9BACI</name>
<dbReference type="EMBL" id="CP013862">
    <property type="protein sequence ID" value="ALX49194.1"/>
    <property type="molecule type" value="Genomic_DNA"/>
</dbReference>
<dbReference type="SUPFAM" id="SSF53474">
    <property type="entry name" value="alpha/beta-Hydrolases"/>
    <property type="match status" value="1"/>
</dbReference>
<dbReference type="Pfam" id="PF06028">
    <property type="entry name" value="DUF915"/>
    <property type="match status" value="1"/>
</dbReference>
<keyword evidence="2" id="KW-1185">Reference proteome</keyword>
<reference evidence="1 2" key="1">
    <citation type="submission" date="2016-01" db="EMBL/GenBank/DDBJ databases">
        <title>Complete genome sequence of strain Lentibacillus amyloliquefaciens LAM0015T isolated from saline sediment.</title>
        <authorList>
            <person name="Wang J.-L."/>
            <person name="He M.-X."/>
        </authorList>
    </citation>
    <scope>NUCLEOTIDE SEQUENCE [LARGE SCALE GENOMIC DNA]</scope>
    <source>
        <strain evidence="1 2">LAM0015</strain>
    </source>
</reference>
<evidence type="ECO:0008006" key="3">
    <source>
        <dbReference type="Google" id="ProtNLM"/>
    </source>
</evidence>
<proteinExistence type="predicted"/>
<dbReference type="STRING" id="1472767.AOX59_11730"/>
<dbReference type="AlphaFoldDB" id="A0A0U4G8W9"/>
<dbReference type="RefSeq" id="WP_068445755.1">
    <property type="nucleotide sequence ID" value="NZ_CP013862.1"/>
</dbReference>
<protein>
    <recommendedName>
        <fullName evidence="3">Alpha/beta hydrolase</fullName>
    </recommendedName>
</protein>
<dbReference type="KEGG" id="lao:AOX59_11730"/>
<dbReference type="InterPro" id="IPR029058">
    <property type="entry name" value="AB_hydrolase_fold"/>
</dbReference>
<dbReference type="Proteomes" id="UP000050331">
    <property type="component" value="Chromosome"/>
</dbReference>
<dbReference type="InterPro" id="IPR010315">
    <property type="entry name" value="DUF915_hydro-like"/>
</dbReference>
<organism evidence="1 2">
    <name type="scientific">Lentibacillus amyloliquefaciens</name>
    <dbReference type="NCBI Taxonomy" id="1472767"/>
    <lineage>
        <taxon>Bacteria</taxon>
        <taxon>Bacillati</taxon>
        <taxon>Bacillota</taxon>
        <taxon>Bacilli</taxon>
        <taxon>Bacillales</taxon>
        <taxon>Bacillaceae</taxon>
        <taxon>Lentibacillus</taxon>
    </lineage>
</organism>